<evidence type="ECO:0000313" key="1">
    <source>
        <dbReference type="EMBL" id="GBM76241.1"/>
    </source>
</evidence>
<protein>
    <submittedName>
        <fullName evidence="1">Uncharacterized protein</fullName>
    </submittedName>
</protein>
<proteinExistence type="predicted"/>
<comment type="caution">
    <text evidence="1">The sequence shown here is derived from an EMBL/GenBank/DDBJ whole genome shotgun (WGS) entry which is preliminary data.</text>
</comment>
<evidence type="ECO:0000313" key="2">
    <source>
        <dbReference type="Proteomes" id="UP000499080"/>
    </source>
</evidence>
<dbReference type="OrthoDB" id="414982at2759"/>
<name>A0A4Y2IEV5_ARAVE</name>
<reference evidence="1 2" key="1">
    <citation type="journal article" date="2019" name="Sci. Rep.">
        <title>Orb-weaving spider Araneus ventricosus genome elucidates the spidroin gene catalogue.</title>
        <authorList>
            <person name="Kono N."/>
            <person name="Nakamura H."/>
            <person name="Ohtoshi R."/>
            <person name="Moran D.A.P."/>
            <person name="Shinohara A."/>
            <person name="Yoshida Y."/>
            <person name="Fujiwara M."/>
            <person name="Mori M."/>
            <person name="Tomita M."/>
            <person name="Arakawa K."/>
        </authorList>
    </citation>
    <scope>NUCLEOTIDE SEQUENCE [LARGE SCALE GENOMIC DNA]</scope>
</reference>
<keyword evidence="2" id="KW-1185">Reference proteome</keyword>
<accession>A0A4Y2IEV5</accession>
<sequence>MSLVGCLTLSSTWKSKPQLIILSSYIPLPSKLAAKKVLFNMKNTDQKYFVSFVLSALHAVEKMLTECPTTCRWNRNCVWRMYPVPSNPVKFPSSKS</sequence>
<dbReference type="Proteomes" id="UP000499080">
    <property type="component" value="Unassembled WGS sequence"/>
</dbReference>
<gene>
    <name evidence="1" type="ORF">AVEN_105422_1</name>
</gene>
<dbReference type="AlphaFoldDB" id="A0A4Y2IEV5"/>
<dbReference type="EMBL" id="BGPR01002608">
    <property type="protein sequence ID" value="GBM76241.1"/>
    <property type="molecule type" value="Genomic_DNA"/>
</dbReference>
<organism evidence="1 2">
    <name type="scientific">Araneus ventricosus</name>
    <name type="common">Orbweaver spider</name>
    <name type="synonym">Epeira ventricosa</name>
    <dbReference type="NCBI Taxonomy" id="182803"/>
    <lineage>
        <taxon>Eukaryota</taxon>
        <taxon>Metazoa</taxon>
        <taxon>Ecdysozoa</taxon>
        <taxon>Arthropoda</taxon>
        <taxon>Chelicerata</taxon>
        <taxon>Arachnida</taxon>
        <taxon>Araneae</taxon>
        <taxon>Araneomorphae</taxon>
        <taxon>Entelegynae</taxon>
        <taxon>Araneoidea</taxon>
        <taxon>Araneidae</taxon>
        <taxon>Araneus</taxon>
    </lineage>
</organism>